<dbReference type="Proteomes" id="UP001217476">
    <property type="component" value="Chromosome"/>
</dbReference>
<evidence type="ECO:0000313" key="7">
    <source>
        <dbReference type="EMBL" id="WEK05681.1"/>
    </source>
</evidence>
<feature type="transmembrane region" description="Helical" evidence="6">
    <location>
        <begin position="150"/>
        <end position="167"/>
    </location>
</feature>
<evidence type="ECO:0000313" key="8">
    <source>
        <dbReference type="Proteomes" id="UP001217476"/>
    </source>
</evidence>
<gene>
    <name evidence="7" type="ORF">P0Y65_05350</name>
</gene>
<evidence type="ECO:0000256" key="3">
    <source>
        <dbReference type="ARBA" id="ARBA00022692"/>
    </source>
</evidence>
<proteinExistence type="predicted"/>
<dbReference type="InterPro" id="IPR050833">
    <property type="entry name" value="Poly_Biosynth_Transport"/>
</dbReference>
<keyword evidence="3 6" id="KW-0812">Transmembrane</keyword>
<feature type="transmembrane region" description="Helical" evidence="6">
    <location>
        <begin position="324"/>
        <end position="343"/>
    </location>
</feature>
<dbReference type="PANTHER" id="PTHR30250:SF11">
    <property type="entry name" value="O-ANTIGEN TRANSPORTER-RELATED"/>
    <property type="match status" value="1"/>
</dbReference>
<feature type="transmembrane region" description="Helical" evidence="6">
    <location>
        <begin position="449"/>
        <end position="467"/>
    </location>
</feature>
<organism evidence="7 8">
    <name type="scientific">Candidatus Devosia phytovorans</name>
    <dbReference type="NCBI Taxonomy" id="3121372"/>
    <lineage>
        <taxon>Bacteria</taxon>
        <taxon>Pseudomonadati</taxon>
        <taxon>Pseudomonadota</taxon>
        <taxon>Alphaproteobacteria</taxon>
        <taxon>Hyphomicrobiales</taxon>
        <taxon>Devosiaceae</taxon>
        <taxon>Devosia</taxon>
    </lineage>
</organism>
<feature type="transmembrane region" description="Helical" evidence="6">
    <location>
        <begin position="84"/>
        <end position="104"/>
    </location>
</feature>
<comment type="subcellular location">
    <subcellularLocation>
        <location evidence="1">Cell membrane</location>
        <topology evidence="1">Multi-pass membrane protein</topology>
    </subcellularLocation>
</comment>
<evidence type="ECO:0000256" key="4">
    <source>
        <dbReference type="ARBA" id="ARBA00022989"/>
    </source>
</evidence>
<feature type="transmembrane region" description="Helical" evidence="6">
    <location>
        <begin position="294"/>
        <end position="312"/>
    </location>
</feature>
<evidence type="ECO:0000256" key="5">
    <source>
        <dbReference type="ARBA" id="ARBA00023136"/>
    </source>
</evidence>
<evidence type="ECO:0000256" key="2">
    <source>
        <dbReference type="ARBA" id="ARBA00022475"/>
    </source>
</evidence>
<feature type="transmembrane region" description="Helical" evidence="6">
    <location>
        <begin position="42"/>
        <end position="63"/>
    </location>
</feature>
<protein>
    <recommendedName>
        <fullName evidence="9">Polysaccharide biosynthesis protein</fullName>
    </recommendedName>
</protein>
<keyword evidence="5 6" id="KW-0472">Membrane</keyword>
<feature type="transmembrane region" description="Helical" evidence="6">
    <location>
        <begin position="12"/>
        <end position="36"/>
    </location>
</feature>
<sequence>MLDGVRRVLGSSAAPSVAVTAGSVFGIALNLVIPFVLPMAEYALYSLLLGLAQLVTSLSFEWMRLAMLRHGYGADEVVAHQRRLVLARCYVATTGVLLVAAVLVASITMVWSWAGAISIVLACAAIQGAFDGQMAAARARFDNLAFSGRWIVRALLGLVLAIVFAAVFQTGMAALAGLTLSYPLAALLWRENLLAALGRGEAFDWAEFRLLFGFGELAALATNLSVAVPAVVRSLVVGSLGLAGAGGVLLAIDIGQRLFSTVGTAINVVVVQRAIRAMEHDDSAAVRRRLRDQVVVAVGVVAPLAIGLIALRGQVAELIVPLDYRVGFAAGLLAVTLASALQAMRQYALDPLFLIFGRSGGAPLAPAVVLALLAVSTITPMAWWGSALAAAVLPLLLAHAIGLVVTIAALCLLTPMRWPWHDLWRLALAVGAMGTIAAVLPASEGLADGVVVFLALAVPYAGCVLALDVGGIRSAGVAQTRGGAAT</sequence>
<feature type="transmembrane region" description="Helical" evidence="6">
    <location>
        <begin position="110"/>
        <end position="130"/>
    </location>
</feature>
<dbReference type="PANTHER" id="PTHR30250">
    <property type="entry name" value="PST FAMILY PREDICTED COLANIC ACID TRANSPORTER"/>
    <property type="match status" value="1"/>
</dbReference>
<evidence type="ECO:0008006" key="9">
    <source>
        <dbReference type="Google" id="ProtNLM"/>
    </source>
</evidence>
<feature type="transmembrane region" description="Helical" evidence="6">
    <location>
        <begin position="234"/>
        <end position="252"/>
    </location>
</feature>
<feature type="transmembrane region" description="Helical" evidence="6">
    <location>
        <begin position="364"/>
        <end position="385"/>
    </location>
</feature>
<reference evidence="7" key="1">
    <citation type="submission" date="2023-03" db="EMBL/GenBank/DDBJ databases">
        <title>Andean soil-derived lignocellulolytic bacterial consortium as a source of novel taxa and putative plastic-active enzymes.</title>
        <authorList>
            <person name="Diaz-Garcia L."/>
            <person name="Chuvochina M."/>
            <person name="Feuerriegel G."/>
            <person name="Bunk B."/>
            <person name="Sproer C."/>
            <person name="Streit W.R."/>
            <person name="Rodriguez L.M."/>
            <person name="Overmann J."/>
            <person name="Jimenez D.J."/>
        </authorList>
    </citation>
    <scope>NUCLEOTIDE SEQUENCE</scope>
    <source>
        <strain evidence="7">MAG 4196</strain>
    </source>
</reference>
<evidence type="ECO:0000256" key="6">
    <source>
        <dbReference type="SAM" id="Phobius"/>
    </source>
</evidence>
<dbReference type="EMBL" id="CP119312">
    <property type="protein sequence ID" value="WEK05681.1"/>
    <property type="molecule type" value="Genomic_DNA"/>
</dbReference>
<dbReference type="AlphaFoldDB" id="A0AAJ5VVJ0"/>
<feature type="transmembrane region" description="Helical" evidence="6">
    <location>
        <begin position="426"/>
        <end position="443"/>
    </location>
</feature>
<evidence type="ECO:0000256" key="1">
    <source>
        <dbReference type="ARBA" id="ARBA00004651"/>
    </source>
</evidence>
<name>A0AAJ5VVJ0_9HYPH</name>
<dbReference type="GO" id="GO:0005886">
    <property type="term" value="C:plasma membrane"/>
    <property type="evidence" value="ECO:0007669"/>
    <property type="project" value="UniProtKB-SubCell"/>
</dbReference>
<keyword evidence="4 6" id="KW-1133">Transmembrane helix</keyword>
<feature type="transmembrane region" description="Helical" evidence="6">
    <location>
        <begin position="391"/>
        <end position="414"/>
    </location>
</feature>
<keyword evidence="2" id="KW-1003">Cell membrane</keyword>
<accession>A0AAJ5VVJ0</accession>